<dbReference type="AlphaFoldDB" id="A0A921LPS6"/>
<reference evidence="1" key="1">
    <citation type="journal article" date="2021" name="PeerJ">
        <title>Extensive microbial diversity within the chicken gut microbiome revealed by metagenomics and culture.</title>
        <authorList>
            <person name="Gilroy R."/>
            <person name="Ravi A."/>
            <person name="Getino M."/>
            <person name="Pursley I."/>
            <person name="Horton D.L."/>
            <person name="Alikhan N.F."/>
            <person name="Baker D."/>
            <person name="Gharbi K."/>
            <person name="Hall N."/>
            <person name="Watson M."/>
            <person name="Adriaenssens E.M."/>
            <person name="Foster-Nyarko E."/>
            <person name="Jarju S."/>
            <person name="Secka A."/>
            <person name="Antonio M."/>
            <person name="Oren A."/>
            <person name="Chaudhuri R.R."/>
            <person name="La Ragione R."/>
            <person name="Hildebrand F."/>
            <person name="Pallen M.J."/>
        </authorList>
    </citation>
    <scope>NUCLEOTIDE SEQUENCE</scope>
    <source>
        <strain evidence="1">ChiGjej2B2-7701</strain>
    </source>
</reference>
<organism evidence="1 2">
    <name type="scientific">Collinsella ihumii</name>
    <dbReference type="NCBI Taxonomy" id="1720204"/>
    <lineage>
        <taxon>Bacteria</taxon>
        <taxon>Bacillati</taxon>
        <taxon>Actinomycetota</taxon>
        <taxon>Coriobacteriia</taxon>
        <taxon>Coriobacteriales</taxon>
        <taxon>Coriobacteriaceae</taxon>
        <taxon>Collinsella</taxon>
    </lineage>
</organism>
<evidence type="ECO:0000313" key="2">
    <source>
        <dbReference type="Proteomes" id="UP000746751"/>
    </source>
</evidence>
<accession>A0A921LPS6</accession>
<dbReference type="Proteomes" id="UP000746751">
    <property type="component" value="Unassembled WGS sequence"/>
</dbReference>
<evidence type="ECO:0000313" key="1">
    <source>
        <dbReference type="EMBL" id="HJG30221.1"/>
    </source>
</evidence>
<proteinExistence type="predicted"/>
<dbReference type="Pfam" id="PF07751">
    <property type="entry name" value="Abi_2"/>
    <property type="match status" value="1"/>
</dbReference>
<comment type="caution">
    <text evidence="1">The sequence shown here is derived from an EMBL/GenBank/DDBJ whole genome shotgun (WGS) entry which is preliminary data.</text>
</comment>
<reference evidence="1" key="2">
    <citation type="submission" date="2021-09" db="EMBL/GenBank/DDBJ databases">
        <authorList>
            <person name="Gilroy R."/>
        </authorList>
    </citation>
    <scope>NUCLEOTIDE SEQUENCE</scope>
    <source>
        <strain evidence="1">ChiGjej2B2-7701</strain>
    </source>
</reference>
<name>A0A921LPS6_9ACTN</name>
<dbReference type="InterPro" id="IPR011664">
    <property type="entry name" value="Abi_system_AbiD/AbiF-like"/>
</dbReference>
<dbReference type="EMBL" id="DYVF01000020">
    <property type="protein sequence ID" value="HJG30221.1"/>
    <property type="molecule type" value="Genomic_DNA"/>
</dbReference>
<protein>
    <submittedName>
        <fullName evidence="1">Abi family protein</fullName>
    </submittedName>
</protein>
<gene>
    <name evidence="1" type="ORF">K8U80_02365</name>
</gene>
<sequence length="242" mass="27794">MLEATEFTLEKLRLWLSEPRLSVYLHAAGGDPWQAYELYLWNANLAQVLLRDISFFEVALRNSHDRCMTDQWNGEVHWLLDQQSPVRRPILRKSKNGSTFDANAHNRKVIDAIVNGPRRTTNPNRIVSQLTLGFWTHLSDTNHERVLWIPYLHTIWPKGADRSKLYASLSMINTMRNRAAHAEKLFNLDGDLSARKCDDAIVCLMRTLAPAIADRMTNGGQLTPVERYIKTFKLEAGIKVKV</sequence>